<dbReference type="EMBL" id="LGSI01000074">
    <property type="protein sequence ID" value="OCR21673.1"/>
    <property type="molecule type" value="Genomic_DNA"/>
</dbReference>
<dbReference type="GO" id="GO:0005886">
    <property type="term" value="C:plasma membrane"/>
    <property type="evidence" value="ECO:0007669"/>
    <property type="project" value="UniProtKB-SubCell"/>
</dbReference>
<gene>
    <name evidence="10" type="ORF">AFK24_29475</name>
</gene>
<evidence type="ECO:0000256" key="8">
    <source>
        <dbReference type="SAM" id="MobiDB-lite"/>
    </source>
</evidence>
<name>A0A1C7YVX8_PSESX</name>
<keyword evidence="2" id="KW-0145">Chemotaxis</keyword>
<evidence type="ECO:0000256" key="5">
    <source>
        <dbReference type="ARBA" id="ARBA00022989"/>
    </source>
</evidence>
<dbReference type="PANTHER" id="PTHR32089">
    <property type="entry name" value="METHYL-ACCEPTING CHEMOTAXIS PROTEIN MCPB"/>
    <property type="match status" value="1"/>
</dbReference>
<keyword evidence="4" id="KW-0812">Transmembrane</keyword>
<evidence type="ECO:0000313" key="11">
    <source>
        <dbReference type="Proteomes" id="UP000093104"/>
    </source>
</evidence>
<feature type="domain" description="T-SNARE coiled-coil homology" evidence="9">
    <location>
        <begin position="12"/>
        <end position="74"/>
    </location>
</feature>
<dbReference type="SUPFAM" id="SSF58104">
    <property type="entry name" value="Methyl-accepting chemotaxis protein (MCP) signaling domain"/>
    <property type="match status" value="1"/>
</dbReference>
<dbReference type="GO" id="GO:0006935">
    <property type="term" value="P:chemotaxis"/>
    <property type="evidence" value="ECO:0007669"/>
    <property type="project" value="UniProtKB-KW"/>
</dbReference>
<feature type="compositionally biased region" description="Low complexity" evidence="8">
    <location>
        <begin position="10"/>
        <end position="20"/>
    </location>
</feature>
<keyword evidence="3" id="KW-0997">Cell inner membrane</keyword>
<accession>A0A1C7YVX8</accession>
<dbReference type="Gene3D" id="1.10.287.950">
    <property type="entry name" value="Methyl-accepting chemotaxis protein"/>
    <property type="match status" value="1"/>
</dbReference>
<evidence type="ECO:0000313" key="10">
    <source>
        <dbReference type="EMBL" id="OCR21673.1"/>
    </source>
</evidence>
<dbReference type="PROSITE" id="PS50192">
    <property type="entry name" value="T_SNARE"/>
    <property type="match status" value="1"/>
</dbReference>
<dbReference type="InterPro" id="IPR000727">
    <property type="entry name" value="T_SNARE_dom"/>
</dbReference>
<evidence type="ECO:0000256" key="7">
    <source>
        <dbReference type="ARBA" id="ARBA00029447"/>
    </source>
</evidence>
<evidence type="ECO:0000256" key="4">
    <source>
        <dbReference type="ARBA" id="ARBA00022692"/>
    </source>
</evidence>
<reference evidence="10 11" key="1">
    <citation type="submission" date="2015-07" db="EMBL/GenBank/DDBJ databases">
        <title>Draft genome sequence of a diazotrophic, plant growth-promoting rhizobacterium of the Pseudomonas syringae complex.</title>
        <authorList>
            <person name="Patten C.L."/>
            <person name="Jeong H."/>
        </authorList>
    </citation>
    <scope>NUCLEOTIDE SEQUENCE [LARGE SCALE GENOMIC DNA]</scope>
    <source>
        <strain evidence="10 11">GR12-2</strain>
    </source>
</reference>
<sequence>MQVNQEKASHSVQQSAQVSQSLDRIVEAVSVITPMNMQIACAVEQQAAVADEIQQNIANIDAVATAVTQGMDQASEASTRLNRLADHQRDLVCRLHTQ</sequence>
<keyword evidence="3" id="KW-1003">Cell membrane</keyword>
<comment type="caution">
    <text evidence="10">The sequence shown here is derived from an EMBL/GenBank/DDBJ whole genome shotgun (WGS) entry which is preliminary data.</text>
</comment>
<evidence type="ECO:0000256" key="3">
    <source>
        <dbReference type="ARBA" id="ARBA00022519"/>
    </source>
</evidence>
<organism evidence="10 11">
    <name type="scientific">Pseudomonas syringae</name>
    <dbReference type="NCBI Taxonomy" id="317"/>
    <lineage>
        <taxon>Bacteria</taxon>
        <taxon>Pseudomonadati</taxon>
        <taxon>Pseudomonadota</taxon>
        <taxon>Gammaproteobacteria</taxon>
        <taxon>Pseudomonadales</taxon>
        <taxon>Pseudomonadaceae</taxon>
        <taxon>Pseudomonas</taxon>
    </lineage>
</organism>
<evidence type="ECO:0000256" key="2">
    <source>
        <dbReference type="ARBA" id="ARBA00022500"/>
    </source>
</evidence>
<comment type="subcellular location">
    <subcellularLocation>
        <location evidence="1">Cell inner membrane</location>
        <topology evidence="1">Multi-pass membrane protein</topology>
    </subcellularLocation>
</comment>
<comment type="similarity">
    <text evidence="7">Belongs to the methyl-accepting chemotaxis (MCP) protein family.</text>
</comment>
<evidence type="ECO:0000259" key="9">
    <source>
        <dbReference type="PROSITE" id="PS50192"/>
    </source>
</evidence>
<feature type="region of interest" description="Disordered" evidence="8">
    <location>
        <begin position="1"/>
        <end position="20"/>
    </location>
</feature>
<dbReference type="PANTHER" id="PTHR32089:SF119">
    <property type="entry name" value="METHYL-ACCEPTING CHEMOTAXIS PROTEIN CTPL"/>
    <property type="match status" value="1"/>
</dbReference>
<dbReference type="Proteomes" id="UP000093104">
    <property type="component" value="Unassembled WGS sequence"/>
</dbReference>
<dbReference type="AlphaFoldDB" id="A0A1C7YVX8"/>
<proteinExistence type="inferred from homology"/>
<keyword evidence="5" id="KW-1133">Transmembrane helix</keyword>
<evidence type="ECO:0000256" key="1">
    <source>
        <dbReference type="ARBA" id="ARBA00004429"/>
    </source>
</evidence>
<protein>
    <recommendedName>
        <fullName evidence="9">t-SNARE coiled-coil homology domain-containing protein</fullName>
    </recommendedName>
</protein>
<keyword evidence="6" id="KW-0472">Membrane</keyword>
<evidence type="ECO:0000256" key="6">
    <source>
        <dbReference type="ARBA" id="ARBA00023136"/>
    </source>
</evidence>